<keyword evidence="7 9" id="KW-0234">DNA repair</keyword>
<dbReference type="SUPFAM" id="SSF52540">
    <property type="entry name" value="P-loop containing nucleoside triphosphate hydrolases"/>
    <property type="match status" value="2"/>
</dbReference>
<dbReference type="Gene3D" id="3.40.50.300">
    <property type="entry name" value="P-loop containing nucleotide triphosphate hydrolases"/>
    <property type="match status" value="1"/>
</dbReference>
<name>A0A9W7C364_9STRA</name>
<feature type="region of interest" description="Disordered" evidence="10">
    <location>
        <begin position="47"/>
        <end position="76"/>
    </location>
</feature>
<dbReference type="Proteomes" id="UP001165122">
    <property type="component" value="Unassembled WGS sequence"/>
</dbReference>
<evidence type="ECO:0000313" key="12">
    <source>
        <dbReference type="EMBL" id="GMI02402.1"/>
    </source>
</evidence>
<proteinExistence type="inferred from homology"/>
<dbReference type="InterPro" id="IPR003593">
    <property type="entry name" value="AAA+_ATPase"/>
</dbReference>
<comment type="caution">
    <text evidence="12">The sequence shown here is derived from an EMBL/GenBank/DDBJ whole genome shotgun (WGS) entry which is preliminary data.</text>
</comment>
<dbReference type="GO" id="GO:0016787">
    <property type="term" value="F:hydrolase activity"/>
    <property type="evidence" value="ECO:0007669"/>
    <property type="project" value="UniProtKB-KW"/>
</dbReference>
<keyword evidence="6" id="KW-0238">DNA-binding</keyword>
<dbReference type="SMART" id="SM00382">
    <property type="entry name" value="AAA"/>
    <property type="match status" value="1"/>
</dbReference>
<keyword evidence="9" id="KW-0233">DNA recombination</keyword>
<keyword evidence="2 9" id="KW-0227">DNA damage</keyword>
<dbReference type="InterPro" id="IPR051055">
    <property type="entry name" value="PIF1_helicase"/>
</dbReference>
<dbReference type="OrthoDB" id="204514at2759"/>
<dbReference type="InterPro" id="IPR027417">
    <property type="entry name" value="P-loop_NTPase"/>
</dbReference>
<evidence type="ECO:0000256" key="8">
    <source>
        <dbReference type="ARBA" id="ARBA00023235"/>
    </source>
</evidence>
<evidence type="ECO:0000256" key="10">
    <source>
        <dbReference type="SAM" id="MobiDB-lite"/>
    </source>
</evidence>
<feature type="region of interest" description="Disordered" evidence="10">
    <location>
        <begin position="1"/>
        <end position="21"/>
    </location>
</feature>
<dbReference type="Pfam" id="PF21530">
    <property type="entry name" value="Pif1_2B_dom"/>
    <property type="match status" value="1"/>
</dbReference>
<protein>
    <recommendedName>
        <fullName evidence="9">ATP-dependent DNA helicase</fullName>
        <ecNumber evidence="9">5.6.2.3</ecNumber>
    </recommendedName>
</protein>
<comment type="catalytic activity">
    <reaction evidence="9">
        <text>ATP + H2O = ADP + phosphate + H(+)</text>
        <dbReference type="Rhea" id="RHEA:13065"/>
        <dbReference type="ChEBI" id="CHEBI:15377"/>
        <dbReference type="ChEBI" id="CHEBI:15378"/>
        <dbReference type="ChEBI" id="CHEBI:30616"/>
        <dbReference type="ChEBI" id="CHEBI:43474"/>
        <dbReference type="ChEBI" id="CHEBI:456216"/>
        <dbReference type="EC" id="5.6.2.3"/>
    </reaction>
</comment>
<dbReference type="CDD" id="cd18037">
    <property type="entry name" value="DEXSc_Pif1_like"/>
    <property type="match status" value="1"/>
</dbReference>
<keyword evidence="1 9" id="KW-0547">Nucleotide-binding</keyword>
<dbReference type="PANTHER" id="PTHR47642">
    <property type="entry name" value="ATP-DEPENDENT DNA HELICASE"/>
    <property type="match status" value="1"/>
</dbReference>
<comment type="cofactor">
    <cofactor evidence="9">
        <name>Mg(2+)</name>
        <dbReference type="ChEBI" id="CHEBI:18420"/>
    </cofactor>
</comment>
<dbReference type="InterPro" id="IPR010285">
    <property type="entry name" value="DNA_helicase_pif1-like_DEAD"/>
</dbReference>
<dbReference type="GO" id="GO:0005524">
    <property type="term" value="F:ATP binding"/>
    <property type="evidence" value="ECO:0007669"/>
    <property type="project" value="UniProtKB-KW"/>
</dbReference>
<evidence type="ECO:0000259" key="11">
    <source>
        <dbReference type="SMART" id="SM00382"/>
    </source>
</evidence>
<dbReference type="Pfam" id="PF05970">
    <property type="entry name" value="PIF1"/>
    <property type="match status" value="1"/>
</dbReference>
<keyword evidence="5 9" id="KW-0067">ATP-binding</keyword>
<reference evidence="13" key="1">
    <citation type="journal article" date="2023" name="Commun. Biol.">
        <title>Genome analysis of Parmales, the sister group of diatoms, reveals the evolutionary specialization of diatoms from phago-mixotrophs to photoautotrophs.</title>
        <authorList>
            <person name="Ban H."/>
            <person name="Sato S."/>
            <person name="Yoshikawa S."/>
            <person name="Yamada K."/>
            <person name="Nakamura Y."/>
            <person name="Ichinomiya M."/>
            <person name="Sato N."/>
            <person name="Blanc-Mathieu R."/>
            <person name="Endo H."/>
            <person name="Kuwata A."/>
            <person name="Ogata H."/>
        </authorList>
    </citation>
    <scope>NUCLEOTIDE SEQUENCE [LARGE SCALE GENOMIC DNA]</scope>
    <source>
        <strain evidence="13">NIES 3700</strain>
    </source>
</reference>
<organism evidence="12 13">
    <name type="scientific">Triparma laevis f. longispina</name>
    <dbReference type="NCBI Taxonomy" id="1714387"/>
    <lineage>
        <taxon>Eukaryota</taxon>
        <taxon>Sar</taxon>
        <taxon>Stramenopiles</taxon>
        <taxon>Ochrophyta</taxon>
        <taxon>Bolidophyceae</taxon>
        <taxon>Parmales</taxon>
        <taxon>Triparmaceae</taxon>
        <taxon>Triparma</taxon>
    </lineage>
</organism>
<evidence type="ECO:0000256" key="3">
    <source>
        <dbReference type="ARBA" id="ARBA00022801"/>
    </source>
</evidence>
<evidence type="ECO:0000256" key="4">
    <source>
        <dbReference type="ARBA" id="ARBA00022806"/>
    </source>
</evidence>
<gene>
    <name evidence="12" type="ORF">TrLO_g14144</name>
</gene>
<accession>A0A9W7C364</accession>
<evidence type="ECO:0000256" key="9">
    <source>
        <dbReference type="RuleBase" id="RU363044"/>
    </source>
</evidence>
<dbReference type="GO" id="GO:0006281">
    <property type="term" value="P:DNA repair"/>
    <property type="evidence" value="ECO:0007669"/>
    <property type="project" value="UniProtKB-KW"/>
</dbReference>
<dbReference type="GO" id="GO:0000723">
    <property type="term" value="P:telomere maintenance"/>
    <property type="evidence" value="ECO:0007669"/>
    <property type="project" value="InterPro"/>
</dbReference>
<keyword evidence="4 9" id="KW-0347">Helicase</keyword>
<keyword evidence="8" id="KW-0413">Isomerase</keyword>
<evidence type="ECO:0000256" key="6">
    <source>
        <dbReference type="ARBA" id="ARBA00023125"/>
    </source>
</evidence>
<evidence type="ECO:0000256" key="7">
    <source>
        <dbReference type="ARBA" id="ARBA00023204"/>
    </source>
</evidence>
<comment type="similarity">
    <text evidence="9">Belongs to the helicase family.</text>
</comment>
<dbReference type="InterPro" id="IPR049163">
    <property type="entry name" value="Pif1-like_2B_dom"/>
</dbReference>
<evidence type="ECO:0000256" key="1">
    <source>
        <dbReference type="ARBA" id="ARBA00022741"/>
    </source>
</evidence>
<dbReference type="GO" id="GO:0006310">
    <property type="term" value="P:DNA recombination"/>
    <property type="evidence" value="ECO:0007669"/>
    <property type="project" value="UniProtKB-KW"/>
</dbReference>
<sequence>MNDVIDLTCSPSPPRAQPANKSRVITISDSPPRATVVRRTKQKFVIKARPLLSKSKAPKPKPKPSPVEKKTTGGSWSEADDQYLWTHQHDGRAALASHFGRTGGGIGARLTHLKNPEHKAYVRRISGGSQKGGLLTALRGQGVKSVQERFRESRAFGNALKESKVSTKENSNSNAQNSLARFAHQPPPPKSFKMFPPPASVHMGTCDDYWKTGFCNQFGCQLKHKKNPADEIIISTTSAADPSTLTAEQQKVLECVVSKNPPNIFLSGSAGTGKSHLLRTIIKSLQDKFGVTQVAVTAPTGIAATNLDGVTLHSWSGLGLAKKPAHSLVAEIQKNAKKRAKWRNTQVLVIDEVSMLDRDFFQKLDAVGRAIRGRKDAFGGLQLILCGDFYQLPPVNGGFAFESAVWKACNLKAFILKKVIRQNGDRKFVEILNNCRRGEPTAENLRLLNECHVSKKKLPNDGIEATKLYTTNANVDAENTKRLAQVKSPPMRFLAQDKVKKRGSSYGWESAMKMLEPKAAECLTLKIGAQVMCLKNYPDKGLVNGSRGVVTGFEVSSDNPIVRWTSGNITTMNVEATNFATGEVSLTRIQLPLRLAWALSVHKSQGMTLSRCEVLLNNCFEYGQAYVALSRVTDMKGLIVNGTLLGKREIRAHPKVKDFYEEVDEDACGFEDYNDDDSISEDEIMEVTKEEVIAEEKRKVKKSPTSSYETCMACGNDCGEICEYAQYMAEF</sequence>
<evidence type="ECO:0000256" key="2">
    <source>
        <dbReference type="ARBA" id="ARBA00022763"/>
    </source>
</evidence>
<dbReference type="PANTHER" id="PTHR47642:SF5">
    <property type="entry name" value="ATP-DEPENDENT DNA HELICASE"/>
    <property type="match status" value="1"/>
</dbReference>
<dbReference type="GO" id="GO:0043139">
    <property type="term" value="F:5'-3' DNA helicase activity"/>
    <property type="evidence" value="ECO:0007669"/>
    <property type="project" value="UniProtKB-EC"/>
</dbReference>
<evidence type="ECO:0000313" key="13">
    <source>
        <dbReference type="Proteomes" id="UP001165122"/>
    </source>
</evidence>
<dbReference type="EC" id="5.6.2.3" evidence="9"/>
<feature type="domain" description="AAA+ ATPase" evidence="11">
    <location>
        <begin position="260"/>
        <end position="410"/>
    </location>
</feature>
<keyword evidence="13" id="KW-1185">Reference proteome</keyword>
<dbReference type="CDD" id="cd18809">
    <property type="entry name" value="SF1_C_RecD"/>
    <property type="match status" value="1"/>
</dbReference>
<keyword evidence="3 9" id="KW-0378">Hydrolase</keyword>
<dbReference type="AlphaFoldDB" id="A0A9W7C364"/>
<dbReference type="EMBL" id="BRXW01000043">
    <property type="protein sequence ID" value="GMI02402.1"/>
    <property type="molecule type" value="Genomic_DNA"/>
</dbReference>
<evidence type="ECO:0000256" key="5">
    <source>
        <dbReference type="ARBA" id="ARBA00022840"/>
    </source>
</evidence>